<name>A0A838XWT5_9HYPH</name>
<sequence>MSFSPLVDASDFQAQLLAGVTDFTGCGGDAAPGSADFYTTGDRFVILLLPESCRLACS</sequence>
<evidence type="ECO:0000313" key="1">
    <source>
        <dbReference type="EMBL" id="MBA4611504.1"/>
    </source>
</evidence>
<evidence type="ECO:0000313" key="2">
    <source>
        <dbReference type="Proteomes" id="UP000559404"/>
    </source>
</evidence>
<dbReference type="Proteomes" id="UP000559404">
    <property type="component" value="Unassembled WGS sequence"/>
</dbReference>
<proteinExistence type="predicted"/>
<dbReference type="AlphaFoldDB" id="A0A838XWT5"/>
<dbReference type="RefSeq" id="WP_181759695.1">
    <property type="nucleotide sequence ID" value="NZ_BMCR01000006.1"/>
</dbReference>
<protein>
    <submittedName>
        <fullName evidence="1">Uncharacterized protein</fullName>
    </submittedName>
</protein>
<organism evidence="1 2">
    <name type="scientific">Stappia taiwanensis</name>
    <dbReference type="NCBI Taxonomy" id="992267"/>
    <lineage>
        <taxon>Bacteria</taxon>
        <taxon>Pseudomonadati</taxon>
        <taxon>Pseudomonadota</taxon>
        <taxon>Alphaproteobacteria</taxon>
        <taxon>Hyphomicrobiales</taxon>
        <taxon>Stappiaceae</taxon>
        <taxon>Stappia</taxon>
    </lineage>
</organism>
<dbReference type="EMBL" id="JACEON010000005">
    <property type="protein sequence ID" value="MBA4611504.1"/>
    <property type="molecule type" value="Genomic_DNA"/>
</dbReference>
<reference evidence="1 2" key="1">
    <citation type="submission" date="2020-07" db="EMBL/GenBank/DDBJ databases">
        <authorList>
            <person name="Li M."/>
        </authorList>
    </citation>
    <scope>NUCLEOTIDE SEQUENCE [LARGE SCALE GENOMIC DNA]</scope>
    <source>
        <strain evidence="1 2">DSM 23284</strain>
    </source>
</reference>
<accession>A0A838XWT5</accession>
<keyword evidence="2" id="KW-1185">Reference proteome</keyword>
<gene>
    <name evidence="1" type="ORF">H1W37_07580</name>
</gene>
<comment type="caution">
    <text evidence="1">The sequence shown here is derived from an EMBL/GenBank/DDBJ whole genome shotgun (WGS) entry which is preliminary data.</text>
</comment>
<reference evidence="1 2" key="2">
    <citation type="submission" date="2020-08" db="EMBL/GenBank/DDBJ databases">
        <title>Stappia taiwanensis sp. nov., isolated from a coastal thermal spring.</title>
        <authorList>
            <person name="Kampfer P."/>
        </authorList>
    </citation>
    <scope>NUCLEOTIDE SEQUENCE [LARGE SCALE GENOMIC DNA]</scope>
    <source>
        <strain evidence="1 2">DSM 23284</strain>
    </source>
</reference>